<keyword evidence="6" id="KW-1185">Reference proteome</keyword>
<accession>A0A554NCA0</accession>
<dbReference type="GO" id="GO:0016151">
    <property type="term" value="F:nickel cation binding"/>
    <property type="evidence" value="ECO:0007669"/>
    <property type="project" value="UniProtKB-UniRule"/>
</dbReference>
<comment type="similarity">
    <text evidence="1 3">Belongs to the UreD family.</text>
</comment>
<evidence type="ECO:0000313" key="6">
    <source>
        <dbReference type="Proteomes" id="UP000319894"/>
    </source>
</evidence>
<dbReference type="OrthoDB" id="10701at2157"/>
<dbReference type="GO" id="GO:0005737">
    <property type="term" value="C:cytoplasm"/>
    <property type="evidence" value="ECO:0007669"/>
    <property type="project" value="UniProtKB-SubCell"/>
</dbReference>
<dbReference type="PANTHER" id="PTHR33643:SF1">
    <property type="entry name" value="UREASE ACCESSORY PROTEIN D"/>
    <property type="match status" value="1"/>
</dbReference>
<dbReference type="EMBL" id="QMDX01000003">
    <property type="protein sequence ID" value="TSD14640.1"/>
    <property type="molecule type" value="Genomic_DNA"/>
</dbReference>
<comment type="caution">
    <text evidence="5">The sequence shown here is derived from an EMBL/GenBank/DDBJ whole genome shotgun (WGS) entry which is preliminary data.</text>
</comment>
<protein>
    <recommendedName>
        <fullName evidence="3">Urease accessory protein UreD</fullName>
    </recommendedName>
</protein>
<dbReference type="Pfam" id="PF01774">
    <property type="entry name" value="UreD"/>
    <property type="match status" value="1"/>
</dbReference>
<name>A0A554NCA0_9EURY</name>
<dbReference type="Proteomes" id="UP000319894">
    <property type="component" value="Unassembled WGS sequence"/>
</dbReference>
<comment type="function">
    <text evidence="3">Required for maturation of urease via the functional incorporation of the urease nickel metallocenter.</text>
</comment>
<evidence type="ECO:0000313" key="5">
    <source>
        <dbReference type="EMBL" id="TSD14640.1"/>
    </source>
</evidence>
<reference evidence="5 6" key="1">
    <citation type="submission" date="2018-06" db="EMBL/GenBank/DDBJ databases">
        <title>Natronomonas sp. F16-60 a new haloarchaeon isolated from a solar saltern of Isla Cristina, Huelva, Spain.</title>
        <authorList>
            <person name="Duran-Viseras A."/>
            <person name="Sanchez-Porro C."/>
            <person name="Ventosa A."/>
        </authorList>
    </citation>
    <scope>NUCLEOTIDE SEQUENCE [LARGE SCALE GENOMIC DNA]</scope>
    <source>
        <strain evidence="5 6">F16-60</strain>
    </source>
</reference>
<sequence>MATDAPGEGEPGDREDEGAPHPAFAGYAAEPVPQAAVGSPGKDGVLELRFERGERGTALSHDYATVPFHVSGTLGHDPHPDAETVFVQSPTGGVAQGDRHDVTVRVDADAVAHVSTQSAMKVQTMRANYAAAETRLSVGPGGHLDYVPEPTILHEGARYHASLDLDLAAGASAVLGEVLVPGRLARGERFDFERCLSQVRATGPDGLLFEDATHLAPGDDAGGPGPTAPGVLGEFAVYGTLFVVAPDAALSSDDLHDVVAAACADAPNPARGGATRLPNGAGVAVRVLGDRGETVSAGLHSAWSAARRELLGAPAPAGRKY</sequence>
<dbReference type="AlphaFoldDB" id="A0A554NCA0"/>
<organism evidence="5 6">
    <name type="scientific">Haloglomus irregulare</name>
    <dbReference type="NCBI Taxonomy" id="2234134"/>
    <lineage>
        <taxon>Archaea</taxon>
        <taxon>Methanobacteriati</taxon>
        <taxon>Methanobacteriota</taxon>
        <taxon>Stenosarchaea group</taxon>
        <taxon>Halobacteria</taxon>
        <taxon>Halobacteriales</taxon>
        <taxon>Natronomonadaceae</taxon>
        <taxon>Haloglomus</taxon>
    </lineage>
</organism>
<gene>
    <name evidence="3" type="primary">ureD</name>
    <name evidence="5" type="ORF">DP107_06545</name>
</gene>
<evidence type="ECO:0000256" key="4">
    <source>
        <dbReference type="SAM" id="MobiDB-lite"/>
    </source>
</evidence>
<dbReference type="InterPro" id="IPR002669">
    <property type="entry name" value="UreD"/>
</dbReference>
<dbReference type="PANTHER" id="PTHR33643">
    <property type="entry name" value="UREASE ACCESSORY PROTEIN D"/>
    <property type="match status" value="1"/>
</dbReference>
<evidence type="ECO:0000256" key="1">
    <source>
        <dbReference type="ARBA" id="ARBA00007177"/>
    </source>
</evidence>
<proteinExistence type="inferred from homology"/>
<keyword evidence="3" id="KW-0996">Nickel insertion</keyword>
<comment type="subunit">
    <text evidence="3">UreD, UreF and UreG form a complex that acts as a GTP-hydrolysis-dependent molecular chaperone, activating the urease apoprotein by helping to assemble the nickel containing metallocenter of UreC. The UreE protein probably delivers the nickel.</text>
</comment>
<dbReference type="RefSeq" id="WP_144261356.1">
    <property type="nucleotide sequence ID" value="NZ_QMDX01000003.1"/>
</dbReference>
<dbReference type="HAMAP" id="MF_01384">
    <property type="entry name" value="UreD"/>
    <property type="match status" value="1"/>
</dbReference>
<feature type="region of interest" description="Disordered" evidence="4">
    <location>
        <begin position="1"/>
        <end position="40"/>
    </location>
</feature>
<keyword evidence="2 3" id="KW-0143">Chaperone</keyword>
<dbReference type="InParanoid" id="A0A554NCA0"/>
<comment type="subcellular location">
    <subcellularLocation>
        <location evidence="3">Cytoplasm</location>
    </subcellularLocation>
</comment>
<keyword evidence="3" id="KW-0963">Cytoplasm</keyword>
<evidence type="ECO:0000256" key="2">
    <source>
        <dbReference type="ARBA" id="ARBA00023186"/>
    </source>
</evidence>
<evidence type="ECO:0000256" key="3">
    <source>
        <dbReference type="HAMAP-Rule" id="MF_01384"/>
    </source>
</evidence>